<dbReference type="Proteomes" id="UP000634136">
    <property type="component" value="Unassembled WGS sequence"/>
</dbReference>
<accession>A0A834WM81</accession>
<dbReference type="EMBL" id="JAAIUW010000008">
    <property type="protein sequence ID" value="KAF7821974.1"/>
    <property type="molecule type" value="Genomic_DNA"/>
</dbReference>
<evidence type="ECO:0000313" key="2">
    <source>
        <dbReference type="Proteomes" id="UP000634136"/>
    </source>
</evidence>
<sequence>MADYAQTSGLVMSHIGPYD</sequence>
<organism evidence="1 2">
    <name type="scientific">Senna tora</name>
    <dbReference type="NCBI Taxonomy" id="362788"/>
    <lineage>
        <taxon>Eukaryota</taxon>
        <taxon>Viridiplantae</taxon>
        <taxon>Streptophyta</taxon>
        <taxon>Embryophyta</taxon>
        <taxon>Tracheophyta</taxon>
        <taxon>Spermatophyta</taxon>
        <taxon>Magnoliopsida</taxon>
        <taxon>eudicotyledons</taxon>
        <taxon>Gunneridae</taxon>
        <taxon>Pentapetalae</taxon>
        <taxon>rosids</taxon>
        <taxon>fabids</taxon>
        <taxon>Fabales</taxon>
        <taxon>Fabaceae</taxon>
        <taxon>Caesalpinioideae</taxon>
        <taxon>Cassia clade</taxon>
        <taxon>Senna</taxon>
    </lineage>
</organism>
<gene>
    <name evidence="1" type="ORF">G2W53_027429</name>
</gene>
<name>A0A834WM81_9FABA</name>
<protein>
    <submittedName>
        <fullName evidence="1">Uncharacterized protein</fullName>
    </submittedName>
</protein>
<reference evidence="1" key="1">
    <citation type="submission" date="2020-09" db="EMBL/GenBank/DDBJ databases">
        <title>Genome-Enabled Discovery of Anthraquinone Biosynthesis in Senna tora.</title>
        <authorList>
            <person name="Kang S.-H."/>
            <person name="Pandey R.P."/>
            <person name="Lee C.-M."/>
            <person name="Sim J.-S."/>
            <person name="Jeong J.-T."/>
            <person name="Choi B.-S."/>
            <person name="Jung M."/>
            <person name="Ginzburg D."/>
            <person name="Zhao K."/>
            <person name="Won S.Y."/>
            <person name="Oh T.-J."/>
            <person name="Yu Y."/>
            <person name="Kim N.-H."/>
            <person name="Lee O.R."/>
            <person name="Lee T.-H."/>
            <person name="Bashyal P."/>
            <person name="Kim T.-S."/>
            <person name="Lee W.-H."/>
            <person name="Kawkins C."/>
            <person name="Kim C.-K."/>
            <person name="Kim J.S."/>
            <person name="Ahn B.O."/>
            <person name="Rhee S.Y."/>
            <person name="Sohng J.K."/>
        </authorList>
    </citation>
    <scope>NUCLEOTIDE SEQUENCE</scope>
    <source>
        <tissue evidence="1">Leaf</tissue>
    </source>
</reference>
<proteinExistence type="predicted"/>
<evidence type="ECO:0000313" key="1">
    <source>
        <dbReference type="EMBL" id="KAF7821974.1"/>
    </source>
</evidence>
<comment type="caution">
    <text evidence="1">The sequence shown here is derived from an EMBL/GenBank/DDBJ whole genome shotgun (WGS) entry which is preliminary data.</text>
</comment>
<dbReference type="AlphaFoldDB" id="A0A834WM81"/>
<keyword evidence="2" id="KW-1185">Reference proteome</keyword>